<sequence>MNCFRFFDFKSFKEVDDLTFDEYRLMMRALRLRQVDMDYRNHLQAFLNFAVKAERKTGKNKSRPVYNTFRKFFNYEKAIEEAMDKNKKTDRFRGIKKFLEKGGAAND</sequence>
<evidence type="ECO:0000313" key="2">
    <source>
        <dbReference type="Proteomes" id="UP000824159"/>
    </source>
</evidence>
<accession>A0A9D1HDJ0</accession>
<dbReference type="AlphaFoldDB" id="A0A9D1HDJ0"/>
<protein>
    <submittedName>
        <fullName evidence="1">Uncharacterized protein</fullName>
    </submittedName>
</protein>
<proteinExistence type="predicted"/>
<gene>
    <name evidence="1" type="ORF">IAD12_06650</name>
</gene>
<dbReference type="Proteomes" id="UP000824159">
    <property type="component" value="Unassembled WGS sequence"/>
</dbReference>
<organism evidence="1 2">
    <name type="scientific">Candidatus Allocopromorpha excrementavium</name>
    <dbReference type="NCBI Taxonomy" id="2840741"/>
    <lineage>
        <taxon>Bacteria</taxon>
        <taxon>Bacillati</taxon>
        <taxon>Bacillota</taxon>
        <taxon>Clostridia</taxon>
        <taxon>Eubacteriales</taxon>
        <taxon>Eubacteriaceae</taxon>
        <taxon>Eubacteriaceae incertae sedis</taxon>
        <taxon>Candidatus Allocopromorpha</taxon>
    </lineage>
</organism>
<comment type="caution">
    <text evidence="1">The sequence shown here is derived from an EMBL/GenBank/DDBJ whole genome shotgun (WGS) entry which is preliminary data.</text>
</comment>
<evidence type="ECO:0000313" key="1">
    <source>
        <dbReference type="EMBL" id="HIT99914.1"/>
    </source>
</evidence>
<reference evidence="1" key="1">
    <citation type="submission" date="2020-10" db="EMBL/GenBank/DDBJ databases">
        <authorList>
            <person name="Gilroy R."/>
        </authorList>
    </citation>
    <scope>NUCLEOTIDE SEQUENCE</scope>
    <source>
        <strain evidence="1">CHK176-22527</strain>
    </source>
</reference>
<dbReference type="EMBL" id="DVLX01000083">
    <property type="protein sequence ID" value="HIT99914.1"/>
    <property type="molecule type" value="Genomic_DNA"/>
</dbReference>
<reference evidence="1" key="2">
    <citation type="journal article" date="2021" name="PeerJ">
        <title>Extensive microbial diversity within the chicken gut microbiome revealed by metagenomics and culture.</title>
        <authorList>
            <person name="Gilroy R."/>
            <person name="Ravi A."/>
            <person name="Getino M."/>
            <person name="Pursley I."/>
            <person name="Horton D.L."/>
            <person name="Alikhan N.F."/>
            <person name="Baker D."/>
            <person name="Gharbi K."/>
            <person name="Hall N."/>
            <person name="Watson M."/>
            <person name="Adriaenssens E.M."/>
            <person name="Foster-Nyarko E."/>
            <person name="Jarju S."/>
            <person name="Secka A."/>
            <person name="Antonio M."/>
            <person name="Oren A."/>
            <person name="Chaudhuri R.R."/>
            <person name="La Ragione R."/>
            <person name="Hildebrand F."/>
            <person name="Pallen M.J."/>
        </authorList>
    </citation>
    <scope>NUCLEOTIDE SEQUENCE</scope>
    <source>
        <strain evidence="1">CHK176-22527</strain>
    </source>
</reference>
<name>A0A9D1HDJ0_9FIRM</name>